<name>A0A9N9JMS9_9GLOM</name>
<sequence length="111" mass="11885">LFELPLDLLFPVSSSSHTFTAPPGLANINFSLPLNPILSGLPLNLMSPGPSQNPMSTIFPEPIDINSPVDFLSPLVNLSSNHQPSDLNDDGIITDTDSEESENSIITSELN</sequence>
<keyword evidence="3" id="KW-1185">Reference proteome</keyword>
<protein>
    <submittedName>
        <fullName evidence="2">20118_t:CDS:1</fullName>
    </submittedName>
</protein>
<proteinExistence type="predicted"/>
<comment type="caution">
    <text evidence="2">The sequence shown here is derived from an EMBL/GenBank/DDBJ whole genome shotgun (WGS) entry which is preliminary data.</text>
</comment>
<accession>A0A9N9JMS9</accession>
<dbReference type="EMBL" id="CAJVPY010024344">
    <property type="protein sequence ID" value="CAG8786539.1"/>
    <property type="molecule type" value="Genomic_DNA"/>
</dbReference>
<dbReference type="AlphaFoldDB" id="A0A9N9JMS9"/>
<reference evidence="2" key="1">
    <citation type="submission" date="2021-06" db="EMBL/GenBank/DDBJ databases">
        <authorList>
            <person name="Kallberg Y."/>
            <person name="Tangrot J."/>
            <person name="Rosling A."/>
        </authorList>
    </citation>
    <scope>NUCLEOTIDE SEQUENCE</scope>
    <source>
        <strain evidence="2">MA453B</strain>
    </source>
</reference>
<gene>
    <name evidence="2" type="ORF">DERYTH_LOCUS20523</name>
</gene>
<evidence type="ECO:0000313" key="2">
    <source>
        <dbReference type="EMBL" id="CAG8786539.1"/>
    </source>
</evidence>
<feature type="non-terminal residue" evidence="2">
    <location>
        <position position="111"/>
    </location>
</feature>
<organism evidence="2 3">
    <name type="scientific">Dentiscutata erythropus</name>
    <dbReference type="NCBI Taxonomy" id="1348616"/>
    <lineage>
        <taxon>Eukaryota</taxon>
        <taxon>Fungi</taxon>
        <taxon>Fungi incertae sedis</taxon>
        <taxon>Mucoromycota</taxon>
        <taxon>Glomeromycotina</taxon>
        <taxon>Glomeromycetes</taxon>
        <taxon>Diversisporales</taxon>
        <taxon>Gigasporaceae</taxon>
        <taxon>Dentiscutata</taxon>
    </lineage>
</organism>
<dbReference type="Proteomes" id="UP000789405">
    <property type="component" value="Unassembled WGS sequence"/>
</dbReference>
<evidence type="ECO:0000313" key="3">
    <source>
        <dbReference type="Proteomes" id="UP000789405"/>
    </source>
</evidence>
<feature type="non-terminal residue" evidence="2">
    <location>
        <position position="1"/>
    </location>
</feature>
<dbReference type="OrthoDB" id="10583854at2759"/>
<feature type="region of interest" description="Disordered" evidence="1">
    <location>
        <begin position="80"/>
        <end position="111"/>
    </location>
</feature>
<evidence type="ECO:0000256" key="1">
    <source>
        <dbReference type="SAM" id="MobiDB-lite"/>
    </source>
</evidence>